<reference evidence="9 10" key="1">
    <citation type="journal article" date="2016" name="Fungal Biol.">
        <title>The genome of Xylona heveae provides a window into fungal endophytism.</title>
        <authorList>
            <person name="Gazis R."/>
            <person name="Kuo A."/>
            <person name="Riley R."/>
            <person name="LaButti K."/>
            <person name="Lipzen A."/>
            <person name="Lin J."/>
            <person name="Amirebrahimi M."/>
            <person name="Hesse C.N."/>
            <person name="Spatafora J.W."/>
            <person name="Henrissat B."/>
            <person name="Hainaut M."/>
            <person name="Grigoriev I.V."/>
            <person name="Hibbett D.S."/>
        </authorList>
    </citation>
    <scope>NUCLEOTIDE SEQUENCE [LARGE SCALE GENOMIC DNA]</scope>
    <source>
        <strain evidence="9 10">TC161</strain>
    </source>
</reference>
<evidence type="ECO:0000256" key="2">
    <source>
        <dbReference type="ARBA" id="ARBA00006192"/>
    </source>
</evidence>
<dbReference type="PANTHER" id="PTHR47447:SF23">
    <property type="entry name" value="PENTACOTRIPEPTIDE-REPEAT REGION OF PRORP DOMAIN-CONTAINING PROTEIN"/>
    <property type="match status" value="1"/>
</dbReference>
<dbReference type="PANTHER" id="PTHR47447">
    <property type="entry name" value="OS03G0856100 PROTEIN"/>
    <property type="match status" value="1"/>
</dbReference>
<dbReference type="Proteomes" id="UP000076632">
    <property type="component" value="Unassembled WGS sequence"/>
</dbReference>
<dbReference type="AlphaFoldDB" id="A0A165JVK9"/>
<comment type="function">
    <text evidence="6">Regulates mitochondrial small subunit maturation by controlling 15S rRNA 5'-end processing. Localizes to the 5' precursor of the 15S rRNA in a position that is subsequently occupied by mS47 in the mature yeast mtSSU. Uses structure and sequence-specific RNA recognition, binding to a single-stranded region of the precursor and specifically recognizing bases -6 to -1. The exchange of Ccm1 for mS47 is coupled to the irreversible removal of precursor rRNA that is accompanied by conformational changes of the mitoribosomal proteins uS5m and mS26. These conformational changes signal completion of 5'-end rRNA processing through protection of the mature 5'-end of the 15S rRNA and stabilization of mS47. The removal of the 5' precursor together with the dissociation of Ccm1 may be catalyzed by the 5'-3' exoribonuclease Pet127. Involved in the specific removal of group I introns in mitochondrial encoded transcripts.</text>
</comment>
<dbReference type="InterPro" id="IPR002885">
    <property type="entry name" value="PPR_rpt"/>
</dbReference>
<evidence type="ECO:0000256" key="1">
    <source>
        <dbReference type="ARBA" id="ARBA00004173"/>
    </source>
</evidence>
<proteinExistence type="inferred from homology"/>
<sequence>MSSLLVRLEAIESRLAIRTRPRTENNSLTWRCWRCRVADQGIHTRNSSTHASPEHEQALSASLKEPIAFSGPQEGSQAPSLSRTSAILNGLAAHTITPRTTISQPAPLSAKDKVFYALRNKQHKTLLKVFLEASKDEQFIQSIPPATLTEILRMLDPDYFVEPIKELHEDLSTAYVRLLGIKPLDVEVSEYMRSIRRLTRIRRRANHPLDLTDYTFLLKCARAVGDSEAADGIWLDMMRDKVQPNTTCYNYYLAARCWAGHAHAGRRHKLRVMPYNMAMRQTAEPLPGFEGFRVKRQGIRSTVFQMFNEMVQQGVQGDERTFTLLMTAMGREGDMDGVKSVLKKAWNVDVDALLKAADESTLAPVVPLDKATSALYPGDDLLFAIAHIFGSNNDIPTAIRLVDYIARQYEIDIPLRVWAQLFEWTFVLSTPRSGERRHDGPQIGQLPLASVSQLWETMTSPPYNVRPNVPMYNRYVKNLYHRQMLGQMLARMEEGIELYSRSVKQFRRASNKYRKTVVAVRGSRNGQSRAQRKQAEQESSLPIESLRFHYEMSRLVRSRNHQMVRRWMRLLLGGRRWSAGPNNAWERTVLPDIIEKWRSFMPERIEYNTSGGRVEFDSRPEDAESKTSQTKKQKDSRKPHKAVRKEESPSVE</sequence>
<keyword evidence="10" id="KW-1185">Reference proteome</keyword>
<comment type="subunit">
    <text evidence="7">Binds to mitochondrial small subunit 15S rRNA.</text>
</comment>
<organism evidence="9 10">
    <name type="scientific">Xylona heveae (strain CBS 132557 / TC161)</name>
    <dbReference type="NCBI Taxonomy" id="1328760"/>
    <lineage>
        <taxon>Eukaryota</taxon>
        <taxon>Fungi</taxon>
        <taxon>Dikarya</taxon>
        <taxon>Ascomycota</taxon>
        <taxon>Pezizomycotina</taxon>
        <taxon>Xylonomycetes</taxon>
        <taxon>Xylonales</taxon>
        <taxon>Xylonaceae</taxon>
        <taxon>Xylona</taxon>
    </lineage>
</organism>
<feature type="compositionally biased region" description="Basic and acidic residues" evidence="8">
    <location>
        <begin position="614"/>
        <end position="625"/>
    </location>
</feature>
<dbReference type="Pfam" id="PF12921">
    <property type="entry name" value="ATP13"/>
    <property type="match status" value="1"/>
</dbReference>
<evidence type="ECO:0000256" key="7">
    <source>
        <dbReference type="ARBA" id="ARBA00044511"/>
    </source>
</evidence>
<evidence type="ECO:0000256" key="4">
    <source>
        <dbReference type="ARBA" id="ARBA00022946"/>
    </source>
</evidence>
<evidence type="ECO:0000256" key="5">
    <source>
        <dbReference type="ARBA" id="ARBA00023128"/>
    </source>
</evidence>
<dbReference type="Gene3D" id="1.25.40.10">
    <property type="entry name" value="Tetratricopeptide repeat domain"/>
    <property type="match status" value="1"/>
</dbReference>
<comment type="similarity">
    <text evidence="2">Belongs to the CCM1 family.</text>
</comment>
<dbReference type="OMA" id="NYYMEAK"/>
<name>A0A165JVK9_XYLHT</name>
<dbReference type="EMBL" id="KV407454">
    <property type="protein sequence ID" value="KZF26686.1"/>
    <property type="molecule type" value="Genomic_DNA"/>
</dbReference>
<accession>A0A165JVK9</accession>
<keyword evidence="3" id="KW-0677">Repeat</keyword>
<protein>
    <submittedName>
        <fullName evidence="9">Uncharacterized protein</fullName>
    </submittedName>
</protein>
<comment type="subcellular location">
    <subcellularLocation>
        <location evidence="1">Mitochondrion</location>
    </subcellularLocation>
</comment>
<keyword evidence="5" id="KW-0496">Mitochondrion</keyword>
<dbReference type="InterPro" id="IPR011990">
    <property type="entry name" value="TPR-like_helical_dom_sf"/>
</dbReference>
<keyword evidence="4" id="KW-0809">Transit peptide</keyword>
<dbReference type="Pfam" id="PF13812">
    <property type="entry name" value="PPR_3"/>
    <property type="match status" value="1"/>
</dbReference>
<dbReference type="GO" id="GO:0005739">
    <property type="term" value="C:mitochondrion"/>
    <property type="evidence" value="ECO:0007669"/>
    <property type="project" value="UniProtKB-SubCell"/>
</dbReference>
<dbReference type="InParanoid" id="A0A165JVK9"/>
<dbReference type="InterPro" id="IPR024319">
    <property type="entry name" value="ATPase_expression_mit"/>
</dbReference>
<evidence type="ECO:0000256" key="6">
    <source>
        <dbReference type="ARBA" id="ARBA00044493"/>
    </source>
</evidence>
<evidence type="ECO:0000256" key="3">
    <source>
        <dbReference type="ARBA" id="ARBA00022737"/>
    </source>
</evidence>
<dbReference type="RefSeq" id="XP_018192241.1">
    <property type="nucleotide sequence ID" value="XM_018331628.1"/>
</dbReference>
<feature type="region of interest" description="Disordered" evidence="8">
    <location>
        <begin position="610"/>
        <end position="652"/>
    </location>
</feature>
<evidence type="ECO:0000313" key="9">
    <source>
        <dbReference type="EMBL" id="KZF26686.1"/>
    </source>
</evidence>
<feature type="compositionally biased region" description="Basic residues" evidence="8">
    <location>
        <begin position="629"/>
        <end position="643"/>
    </location>
</feature>
<dbReference type="GeneID" id="28896765"/>
<gene>
    <name evidence="9" type="ORF">L228DRAFT_243190</name>
</gene>
<dbReference type="STRING" id="1328760.A0A165JVK9"/>
<evidence type="ECO:0000313" key="10">
    <source>
        <dbReference type="Proteomes" id="UP000076632"/>
    </source>
</evidence>
<dbReference type="OrthoDB" id="185373at2759"/>
<evidence type="ECO:0000256" key="8">
    <source>
        <dbReference type="SAM" id="MobiDB-lite"/>
    </source>
</evidence>